<evidence type="ECO:0000259" key="1">
    <source>
        <dbReference type="Pfam" id="PF13575"/>
    </source>
</evidence>
<proteinExistence type="predicted"/>
<sequence length="890" mass="97053">MNTVGPVLVYLINEYRIEGRLDGDSPEERYQDFEASANERVIPDIRSRFPGVLERLRSRLESLEALCATVLQRFKDDYESLVAESIIPPEACDILHIKPTGDLHDGAATCWLSLSGDVTLYYKPRESSGELLLQAVSDAVATAARISAPRITPRLSARSRYSWVQEMKPEPCSSRDAVDTYYERAGHLLAVAHLVGLTDLHHENILPGDGSPCVVDAETMFSTPLRQPVLATQAALEVNGSIMSSVSGIGMLPIGAGNEMYGGDVSGLSQGRWRRELRALVNLGRDDIKFTKQVLEHIDTAHLPHLVEDGESTALQPVDHVDAIVRGFTRSYMAAVGVKQDIALLVADRAPSIDCRLLARRTADYRMFMNYLWSVTRLGRQNEIYDYLRRRSEGLSEQIVSSEITQMNEGSIPIFWCSGDSIEVHDPCGALVASLDAPPAHGVYTVLDTLGDDDLALQQRLIRFAFDSETSLSLQSPQRMRYERGLQESGYCAHEGAKDLYRTICESAVSAKADGSVNWLSLGVDDHDALELSPLTGSLYSGTPGLAVGLLSYRELSGERSMDPLLRSIAQEALKSYRRGLAAKGALFSYYNGTLGYLALLRALGAQGLADADADQLTHDFVDTCASVPLDGLDVDVISGAAGTIIALATLPDRRQAEPLITQLADYLVSLRGSNWAVSRPQAVDNASFAHGASGIATALLHAAAITGRGEYRDSWRAAWKHDEHFRRGNTWVDMRRDDGLASANWCHGLTGLMLARCRWLDLDDEHGLLSSDERAAVSDELLLAADGVEEHGLGLHTFALCHGVGGNLLALESVAHRLAGRSWEDEWTSMSSFGIAKDWLCGLSDHFQSYSAMSGLPGILHALAEHAKPGRTISPLLLPSLEWGGGHAR</sequence>
<dbReference type="Gene3D" id="1.50.10.20">
    <property type="match status" value="1"/>
</dbReference>
<gene>
    <name evidence="2" type="ORF">MANAM107_11970</name>
</gene>
<dbReference type="SUPFAM" id="SSF158745">
    <property type="entry name" value="LanC-like"/>
    <property type="match status" value="1"/>
</dbReference>
<dbReference type="InterPro" id="IPR025410">
    <property type="entry name" value="Lant_dehyd"/>
</dbReference>
<dbReference type="Pfam" id="PF05147">
    <property type="entry name" value="LANC_like"/>
    <property type="match status" value="1"/>
</dbReference>
<dbReference type="InterPro" id="IPR007822">
    <property type="entry name" value="LANC-like"/>
</dbReference>
<evidence type="ECO:0000313" key="2">
    <source>
        <dbReference type="EMBL" id="BDA64363.1"/>
    </source>
</evidence>
<dbReference type="Proteomes" id="UP000824496">
    <property type="component" value="Chromosome"/>
</dbReference>
<name>A0ABN6K4T1_9ACTO</name>
<dbReference type="PIRSF" id="PIRSF037228">
    <property type="entry name" value="Lant_mod_RumM"/>
    <property type="match status" value="1"/>
</dbReference>
<dbReference type="EMBL" id="AP025017">
    <property type="protein sequence ID" value="BDA64363.1"/>
    <property type="molecule type" value="Genomic_DNA"/>
</dbReference>
<keyword evidence="3" id="KW-1185">Reference proteome</keyword>
<accession>A0ABN6K4T1</accession>
<dbReference type="SMART" id="SM01260">
    <property type="entry name" value="LANC_like"/>
    <property type="match status" value="1"/>
</dbReference>
<dbReference type="CDD" id="cd04792">
    <property type="entry name" value="LanM-like"/>
    <property type="match status" value="1"/>
</dbReference>
<feature type="domain" description="Lantibiotic biosynthesis protein dehydration" evidence="1">
    <location>
        <begin position="50"/>
        <end position="416"/>
    </location>
</feature>
<dbReference type="Pfam" id="PF13575">
    <property type="entry name" value="DUF4135"/>
    <property type="match status" value="1"/>
</dbReference>
<protein>
    <submittedName>
        <fullName evidence="2">Lanthionine synthetase</fullName>
    </submittedName>
</protein>
<reference evidence="2 3" key="1">
    <citation type="submission" date="2021-08" db="EMBL/GenBank/DDBJ databases">
        <title>Whole genome sequence of novel Actinomyces species strain MAS-1.</title>
        <authorList>
            <person name="Saito M."/>
            <person name="Kuwahara N."/>
            <person name="Takizawa T."/>
            <person name="Gotouda H."/>
            <person name="Ochiai T."/>
        </authorList>
    </citation>
    <scope>NUCLEOTIDE SEQUENCE [LARGE SCALE GENOMIC DNA]</scope>
    <source>
        <strain evidence="2 3">MAS-1</strain>
    </source>
</reference>
<organism evidence="2 3">
    <name type="scientific">Actinomyces capricornis</name>
    <dbReference type="NCBI Taxonomy" id="2755559"/>
    <lineage>
        <taxon>Bacteria</taxon>
        <taxon>Bacillati</taxon>
        <taxon>Actinomycetota</taxon>
        <taxon>Actinomycetes</taxon>
        <taxon>Actinomycetales</taxon>
        <taxon>Actinomycetaceae</taxon>
        <taxon>Actinomyces</taxon>
    </lineage>
</organism>
<dbReference type="PRINTS" id="PR01950">
    <property type="entry name" value="LANCSUPER"/>
</dbReference>
<evidence type="ECO:0000313" key="3">
    <source>
        <dbReference type="Proteomes" id="UP000824496"/>
    </source>
</evidence>
<dbReference type="NCBIfam" id="TIGR03897">
    <property type="entry name" value="lanti_2_LanM"/>
    <property type="match status" value="1"/>
</dbReference>
<dbReference type="InterPro" id="IPR017146">
    <property type="entry name" value="Lanti_2_LanM"/>
</dbReference>